<evidence type="ECO:0000313" key="2">
    <source>
        <dbReference type="Proteomes" id="UP000266673"/>
    </source>
</evidence>
<dbReference type="Proteomes" id="UP000266673">
    <property type="component" value="Unassembled WGS sequence"/>
</dbReference>
<dbReference type="AlphaFoldDB" id="A0A397VV74"/>
<dbReference type="EMBL" id="QKWP01000167">
    <property type="protein sequence ID" value="RIB25632.1"/>
    <property type="molecule type" value="Genomic_DNA"/>
</dbReference>
<comment type="caution">
    <text evidence="1">The sequence shown here is derived from an EMBL/GenBank/DDBJ whole genome shotgun (WGS) entry which is preliminary data.</text>
</comment>
<protein>
    <submittedName>
        <fullName evidence="1">Uncharacterized protein</fullName>
    </submittedName>
</protein>
<gene>
    <name evidence="1" type="ORF">C2G38_2165470</name>
</gene>
<evidence type="ECO:0000313" key="1">
    <source>
        <dbReference type="EMBL" id="RIB25632.1"/>
    </source>
</evidence>
<keyword evidence="2" id="KW-1185">Reference proteome</keyword>
<reference evidence="1 2" key="1">
    <citation type="submission" date="2018-06" db="EMBL/GenBank/DDBJ databases">
        <title>Comparative genomics reveals the genomic features of Rhizophagus irregularis, R. cerebriforme, R. diaphanum and Gigaspora rosea, and their symbiotic lifestyle signature.</title>
        <authorList>
            <person name="Morin E."/>
            <person name="San Clemente H."/>
            <person name="Chen E.C.H."/>
            <person name="De La Providencia I."/>
            <person name="Hainaut M."/>
            <person name="Kuo A."/>
            <person name="Kohler A."/>
            <person name="Murat C."/>
            <person name="Tang N."/>
            <person name="Roy S."/>
            <person name="Loubradou J."/>
            <person name="Henrissat B."/>
            <person name="Grigoriev I.V."/>
            <person name="Corradi N."/>
            <person name="Roux C."/>
            <person name="Martin F.M."/>
        </authorList>
    </citation>
    <scope>NUCLEOTIDE SEQUENCE [LARGE SCALE GENOMIC DNA]</scope>
    <source>
        <strain evidence="1 2">DAOM 194757</strain>
    </source>
</reference>
<accession>A0A397VV74</accession>
<sequence>MKAALKEANQFHSIVPKTNSIVLELSGKLKSIIEIRPMNAWTLKNKFVHDKESPAPANLNESLKIKLDNPWALKDVFFIVN</sequence>
<name>A0A397VV74_9GLOM</name>
<organism evidence="1 2">
    <name type="scientific">Gigaspora rosea</name>
    <dbReference type="NCBI Taxonomy" id="44941"/>
    <lineage>
        <taxon>Eukaryota</taxon>
        <taxon>Fungi</taxon>
        <taxon>Fungi incertae sedis</taxon>
        <taxon>Mucoromycota</taxon>
        <taxon>Glomeromycotina</taxon>
        <taxon>Glomeromycetes</taxon>
        <taxon>Diversisporales</taxon>
        <taxon>Gigasporaceae</taxon>
        <taxon>Gigaspora</taxon>
    </lineage>
</organism>
<proteinExistence type="predicted"/>